<proteinExistence type="inferred from homology"/>
<dbReference type="PIRSF" id="PIRSF002741">
    <property type="entry name" value="MppA"/>
    <property type="match status" value="1"/>
</dbReference>
<evidence type="ECO:0000259" key="5">
    <source>
        <dbReference type="Pfam" id="PF00496"/>
    </source>
</evidence>
<evidence type="ECO:0000256" key="3">
    <source>
        <dbReference type="ARBA" id="ARBA00022729"/>
    </source>
</evidence>
<comment type="caution">
    <text evidence="6">The sequence shown here is derived from an EMBL/GenBank/DDBJ whole genome shotgun (WGS) entry which is preliminary data.</text>
</comment>
<keyword evidence="2" id="KW-0813">Transport</keyword>
<feature type="signal peptide" evidence="4">
    <location>
        <begin position="1"/>
        <end position="28"/>
    </location>
</feature>
<keyword evidence="7" id="KW-1185">Reference proteome</keyword>
<dbReference type="Gene3D" id="3.10.105.10">
    <property type="entry name" value="Dipeptide-binding Protein, Domain 3"/>
    <property type="match status" value="1"/>
</dbReference>
<reference evidence="6" key="1">
    <citation type="submission" date="2020-03" db="EMBL/GenBank/DDBJ databases">
        <title>Draft sequencing of Paenibacilllus sp. S3N08.</title>
        <authorList>
            <person name="Kim D.-U."/>
        </authorList>
    </citation>
    <scope>NUCLEOTIDE SEQUENCE</scope>
    <source>
        <strain evidence="6">S3N08</strain>
    </source>
</reference>
<evidence type="ECO:0000256" key="4">
    <source>
        <dbReference type="SAM" id="SignalP"/>
    </source>
</evidence>
<dbReference type="PANTHER" id="PTHR30290:SF9">
    <property type="entry name" value="OLIGOPEPTIDE-BINDING PROTEIN APPA"/>
    <property type="match status" value="1"/>
</dbReference>
<evidence type="ECO:0000313" key="6">
    <source>
        <dbReference type="EMBL" id="NHN31089.1"/>
    </source>
</evidence>
<gene>
    <name evidence="6" type="ORF">G9U52_14715</name>
</gene>
<dbReference type="PANTHER" id="PTHR30290">
    <property type="entry name" value="PERIPLASMIC BINDING COMPONENT OF ABC TRANSPORTER"/>
    <property type="match status" value="1"/>
</dbReference>
<dbReference type="Proteomes" id="UP001165962">
    <property type="component" value="Unassembled WGS sequence"/>
</dbReference>
<feature type="chain" id="PRO_5047032714" evidence="4">
    <location>
        <begin position="29"/>
        <end position="516"/>
    </location>
</feature>
<dbReference type="PROSITE" id="PS51257">
    <property type="entry name" value="PROKAR_LIPOPROTEIN"/>
    <property type="match status" value="1"/>
</dbReference>
<accession>A0ABX0JA87</accession>
<evidence type="ECO:0000256" key="2">
    <source>
        <dbReference type="ARBA" id="ARBA00022448"/>
    </source>
</evidence>
<dbReference type="EMBL" id="JAAOIW010000004">
    <property type="protein sequence ID" value="NHN31089.1"/>
    <property type="molecule type" value="Genomic_DNA"/>
</dbReference>
<dbReference type="SUPFAM" id="SSF53850">
    <property type="entry name" value="Periplasmic binding protein-like II"/>
    <property type="match status" value="1"/>
</dbReference>
<evidence type="ECO:0000256" key="1">
    <source>
        <dbReference type="ARBA" id="ARBA00005695"/>
    </source>
</evidence>
<dbReference type="InterPro" id="IPR000914">
    <property type="entry name" value="SBP_5_dom"/>
</dbReference>
<dbReference type="Gene3D" id="3.40.190.10">
    <property type="entry name" value="Periplasmic binding protein-like II"/>
    <property type="match status" value="1"/>
</dbReference>
<evidence type="ECO:0000313" key="7">
    <source>
        <dbReference type="Proteomes" id="UP001165962"/>
    </source>
</evidence>
<dbReference type="Pfam" id="PF00496">
    <property type="entry name" value="SBP_bac_5"/>
    <property type="match status" value="1"/>
</dbReference>
<name>A0ABX0JA87_9BACL</name>
<feature type="domain" description="Solute-binding protein family 5" evidence="5">
    <location>
        <begin position="86"/>
        <end position="437"/>
    </location>
</feature>
<dbReference type="InterPro" id="IPR039424">
    <property type="entry name" value="SBP_5"/>
</dbReference>
<dbReference type="RefSeq" id="WP_166150668.1">
    <property type="nucleotide sequence ID" value="NZ_JAAOIW010000004.1"/>
</dbReference>
<dbReference type="Gene3D" id="3.90.76.10">
    <property type="entry name" value="Dipeptide-binding Protein, Domain 1"/>
    <property type="match status" value="1"/>
</dbReference>
<dbReference type="InterPro" id="IPR030678">
    <property type="entry name" value="Peptide/Ni-bd"/>
</dbReference>
<keyword evidence="3 4" id="KW-0732">Signal</keyword>
<comment type="similarity">
    <text evidence="1">Belongs to the bacterial solute-binding protein 5 family.</text>
</comment>
<sequence>MKRNMFWRPVFVISCLALAIAISGCSVANKKAAEESTTATESHKLVVDLGTEPSTLDPGLQYNTDSYAVYRNIFDSLLTRDPKTLEIKPGVAESWKADSPTSWTFKIRENIVFHNGEKLTAEDVVFSIERILNKDFRSPQLANFSMITSAKASGNSVVILTKEPSPTLLTQLVNLSIVPMKYVKEKGDEQFNLQPVGSGAYKFTEWTKGIRVSLTANDTYWGGKPNLAGAEFRFVPTPASRVADLQSGKADVILAVSPDDVETIKANADSQVLSTLTERVAYLGFNVLGDSPTKSSKVNQAIAYGINYDAMISSLLHGYGESVTQVLTPFSFGYDKSIKGYKYDPEKSKALLKEAGYPDGVTLVFDTSPAYDQRIVQSIQGDLEKVGIKITIASTDQATYLKKVQDPAHKWGSIRFGIWSCSCMDADGTIYPLFRTGTIWNSYSNPVFDQAVDAARATTNVDERTALYKKALEVLNEDVPGIGLYQTKAIYGASKKLQWQPDAQESFLLKDMKWIK</sequence>
<organism evidence="6 7">
    <name type="scientific">Paenibacillus agricola</name>
    <dbReference type="NCBI Taxonomy" id="2716264"/>
    <lineage>
        <taxon>Bacteria</taxon>
        <taxon>Bacillati</taxon>
        <taxon>Bacillota</taxon>
        <taxon>Bacilli</taxon>
        <taxon>Bacillales</taxon>
        <taxon>Paenibacillaceae</taxon>
        <taxon>Paenibacillus</taxon>
    </lineage>
</organism>
<protein>
    <submittedName>
        <fullName evidence="6">Peptide ABC transporter</fullName>
    </submittedName>
</protein>